<dbReference type="Pfam" id="PF09838">
    <property type="entry name" value="DUF2065"/>
    <property type="match status" value="1"/>
</dbReference>
<gene>
    <name evidence="2" type="ORF">J2X20_001000</name>
</gene>
<reference evidence="2 3" key="1">
    <citation type="submission" date="2023-07" db="EMBL/GenBank/DDBJ databases">
        <title>Sorghum-associated microbial communities from plants grown in Nebraska, USA.</title>
        <authorList>
            <person name="Schachtman D."/>
        </authorList>
    </citation>
    <scope>NUCLEOTIDE SEQUENCE [LARGE SCALE GENOMIC DNA]</scope>
    <source>
        <strain evidence="2 3">BE314</strain>
    </source>
</reference>
<dbReference type="RefSeq" id="WP_310261726.1">
    <property type="nucleotide sequence ID" value="NZ_JAVDXU010000001.1"/>
</dbReference>
<proteinExistence type="predicted"/>
<protein>
    <submittedName>
        <fullName evidence="2">Uncharacterized protein YjeT (DUF2065 family)</fullName>
    </submittedName>
</protein>
<dbReference type="PANTHER" id="PTHR38602:SF1">
    <property type="entry name" value="INNER MEMBRANE PROTEIN"/>
    <property type="match status" value="1"/>
</dbReference>
<accession>A0ABU1YJI6</accession>
<keyword evidence="1" id="KW-1133">Transmembrane helix</keyword>
<evidence type="ECO:0000313" key="3">
    <source>
        <dbReference type="Proteomes" id="UP001180453"/>
    </source>
</evidence>
<comment type="caution">
    <text evidence="2">The sequence shown here is derived from an EMBL/GenBank/DDBJ whole genome shotgun (WGS) entry which is preliminary data.</text>
</comment>
<name>A0ABU1YJI6_ROSSA</name>
<keyword evidence="3" id="KW-1185">Reference proteome</keyword>
<evidence type="ECO:0000313" key="2">
    <source>
        <dbReference type="EMBL" id="MDR7268371.1"/>
    </source>
</evidence>
<keyword evidence="1" id="KW-0472">Membrane</keyword>
<dbReference type="InterPro" id="IPR019201">
    <property type="entry name" value="DUF2065"/>
</dbReference>
<keyword evidence="1" id="KW-0812">Transmembrane</keyword>
<dbReference type="Proteomes" id="UP001180453">
    <property type="component" value="Unassembled WGS sequence"/>
</dbReference>
<sequence>MNELLTALALVMVIEGLMPLISPARWREVFSRILAMSDGQIRFIGLASILMGVFGLLWLR</sequence>
<organism evidence="2 3">
    <name type="scientific">Roseateles saccharophilus</name>
    <name type="common">Pseudomonas saccharophila</name>
    <dbReference type="NCBI Taxonomy" id="304"/>
    <lineage>
        <taxon>Bacteria</taxon>
        <taxon>Pseudomonadati</taxon>
        <taxon>Pseudomonadota</taxon>
        <taxon>Betaproteobacteria</taxon>
        <taxon>Burkholderiales</taxon>
        <taxon>Sphaerotilaceae</taxon>
        <taxon>Roseateles</taxon>
    </lineage>
</organism>
<feature type="transmembrane region" description="Helical" evidence="1">
    <location>
        <begin position="39"/>
        <end position="59"/>
    </location>
</feature>
<evidence type="ECO:0000256" key="1">
    <source>
        <dbReference type="SAM" id="Phobius"/>
    </source>
</evidence>
<dbReference type="EMBL" id="JAVDXU010000001">
    <property type="protein sequence ID" value="MDR7268371.1"/>
    <property type="molecule type" value="Genomic_DNA"/>
</dbReference>
<dbReference type="PANTHER" id="PTHR38602">
    <property type="entry name" value="INNER MEMBRANE PROTEIN-RELATED"/>
    <property type="match status" value="1"/>
</dbReference>